<gene>
    <name evidence="3" type="ORF">DDZ18_05350</name>
</gene>
<keyword evidence="4" id="KW-1185">Reference proteome</keyword>
<name>A0A2U2BVI4_9PROT</name>
<sequence length="183" mass="19763">MIRTSAIAAAAAISIGATAHAGQGIDIPGALPDGDTCERVWADAESPEMAAAVFVAALITYEFDEAVARDCMTRIVDDGYLANGELSRNFDYLIEVGVDRHAEIARSYVEGATPENGYALPEPPWTIRFERDRRFDLGGGEYRVKVVTSGQGTSRPVTLRRDDAGRYRIAEASTLFVGVHAPQ</sequence>
<comment type="caution">
    <text evidence="3">The sequence shown here is derived from an EMBL/GenBank/DDBJ whole genome shotgun (WGS) entry which is preliminary data.</text>
</comment>
<dbReference type="Proteomes" id="UP000245168">
    <property type="component" value="Unassembled WGS sequence"/>
</dbReference>
<dbReference type="EMBL" id="QEXV01000002">
    <property type="protein sequence ID" value="PWE18000.1"/>
    <property type="molecule type" value="Genomic_DNA"/>
</dbReference>
<evidence type="ECO:0000313" key="4">
    <source>
        <dbReference type="Proteomes" id="UP000245168"/>
    </source>
</evidence>
<proteinExistence type="predicted"/>
<reference evidence="4" key="1">
    <citation type="submission" date="2018-05" db="EMBL/GenBank/DDBJ databases">
        <authorList>
            <person name="Liu B.-T."/>
        </authorList>
    </citation>
    <scope>NUCLEOTIDE SEQUENCE [LARGE SCALE GENOMIC DNA]</scope>
    <source>
        <strain evidence="4">WD6-1</strain>
    </source>
</reference>
<feature type="chain" id="PRO_5015763259" description="DUF6935 domain-containing protein" evidence="1">
    <location>
        <begin position="22"/>
        <end position="183"/>
    </location>
</feature>
<feature type="domain" description="DUF6935" evidence="2">
    <location>
        <begin position="43"/>
        <end position="183"/>
    </location>
</feature>
<accession>A0A2U2BVI4</accession>
<organism evidence="3 4">
    <name type="scientific">Marinicauda salina</name>
    <dbReference type="NCBI Taxonomy" id="2135793"/>
    <lineage>
        <taxon>Bacteria</taxon>
        <taxon>Pseudomonadati</taxon>
        <taxon>Pseudomonadota</taxon>
        <taxon>Alphaproteobacteria</taxon>
        <taxon>Maricaulales</taxon>
        <taxon>Maricaulaceae</taxon>
        <taxon>Marinicauda</taxon>
    </lineage>
</organism>
<evidence type="ECO:0000313" key="3">
    <source>
        <dbReference type="EMBL" id="PWE18000.1"/>
    </source>
</evidence>
<dbReference type="Pfam" id="PF22043">
    <property type="entry name" value="DUF6935"/>
    <property type="match status" value="1"/>
</dbReference>
<feature type="signal peptide" evidence="1">
    <location>
        <begin position="1"/>
        <end position="21"/>
    </location>
</feature>
<evidence type="ECO:0000256" key="1">
    <source>
        <dbReference type="SAM" id="SignalP"/>
    </source>
</evidence>
<dbReference type="AlphaFoldDB" id="A0A2U2BVI4"/>
<dbReference type="RefSeq" id="WP_109252354.1">
    <property type="nucleotide sequence ID" value="NZ_QEXV01000002.1"/>
</dbReference>
<keyword evidence="1" id="KW-0732">Signal</keyword>
<protein>
    <recommendedName>
        <fullName evidence="2">DUF6935 domain-containing protein</fullName>
    </recommendedName>
</protein>
<evidence type="ECO:0000259" key="2">
    <source>
        <dbReference type="Pfam" id="PF22043"/>
    </source>
</evidence>
<dbReference type="InterPro" id="IPR053907">
    <property type="entry name" value="DUF6935"/>
</dbReference>
<dbReference type="OrthoDB" id="2270427at2"/>